<feature type="compositionally biased region" description="Basic and acidic residues" evidence="3">
    <location>
        <begin position="192"/>
        <end position="201"/>
    </location>
</feature>
<accession>A0A7S1S5D4</accession>
<dbReference type="EMBL" id="HBGE01103973">
    <property type="protein sequence ID" value="CAD9185215.1"/>
    <property type="molecule type" value="Transcribed_RNA"/>
</dbReference>
<dbReference type="InterPro" id="IPR004087">
    <property type="entry name" value="KH_dom"/>
</dbReference>
<evidence type="ECO:0000313" key="5">
    <source>
        <dbReference type="EMBL" id="CAD9185215.1"/>
    </source>
</evidence>
<dbReference type="InterPro" id="IPR004088">
    <property type="entry name" value="KH_dom_type_1"/>
</dbReference>
<evidence type="ECO:0000256" key="1">
    <source>
        <dbReference type="ARBA" id="ARBA00022737"/>
    </source>
</evidence>
<dbReference type="PANTHER" id="PTHR10288">
    <property type="entry name" value="KH DOMAIN CONTAINING RNA BINDING PROTEIN"/>
    <property type="match status" value="1"/>
</dbReference>
<feature type="compositionally biased region" description="Basic and acidic residues" evidence="3">
    <location>
        <begin position="93"/>
        <end position="109"/>
    </location>
</feature>
<dbReference type="Gene3D" id="3.30.1370.10">
    <property type="entry name" value="K Homology domain, type 1"/>
    <property type="match status" value="2"/>
</dbReference>
<organism evidence="5">
    <name type="scientific">Alexandrium catenella</name>
    <name type="common">Red tide dinoflagellate</name>
    <name type="synonym">Gonyaulax catenella</name>
    <dbReference type="NCBI Taxonomy" id="2925"/>
    <lineage>
        <taxon>Eukaryota</taxon>
        <taxon>Sar</taxon>
        <taxon>Alveolata</taxon>
        <taxon>Dinophyceae</taxon>
        <taxon>Gonyaulacales</taxon>
        <taxon>Pyrocystaceae</taxon>
        <taxon>Alexandrium</taxon>
    </lineage>
</organism>
<proteinExistence type="predicted"/>
<dbReference type="AlphaFoldDB" id="A0A7S1S5D4"/>
<feature type="compositionally biased region" description="Basic residues" evidence="3">
    <location>
        <begin position="110"/>
        <end position="124"/>
    </location>
</feature>
<reference evidence="5" key="1">
    <citation type="submission" date="2021-01" db="EMBL/GenBank/DDBJ databases">
        <authorList>
            <person name="Corre E."/>
            <person name="Pelletier E."/>
            <person name="Niang G."/>
            <person name="Scheremetjew M."/>
            <person name="Finn R."/>
            <person name="Kale V."/>
            <person name="Holt S."/>
            <person name="Cochrane G."/>
            <person name="Meng A."/>
            <person name="Brown T."/>
            <person name="Cohen L."/>
        </authorList>
    </citation>
    <scope>NUCLEOTIDE SEQUENCE</scope>
    <source>
        <strain evidence="5">OF101</strain>
    </source>
</reference>
<dbReference type="CDD" id="cd00105">
    <property type="entry name" value="KH-I"/>
    <property type="match status" value="1"/>
</dbReference>
<keyword evidence="1" id="KW-0677">Repeat</keyword>
<evidence type="ECO:0000256" key="3">
    <source>
        <dbReference type="SAM" id="MobiDB-lite"/>
    </source>
</evidence>
<dbReference type="SUPFAM" id="SSF54791">
    <property type="entry name" value="Eukaryotic type KH-domain (KH-domain type I)"/>
    <property type="match status" value="2"/>
</dbReference>
<evidence type="ECO:0000259" key="4">
    <source>
        <dbReference type="SMART" id="SM00322"/>
    </source>
</evidence>
<dbReference type="GO" id="GO:0003723">
    <property type="term" value="F:RNA binding"/>
    <property type="evidence" value="ECO:0007669"/>
    <property type="project" value="UniProtKB-UniRule"/>
</dbReference>
<protein>
    <recommendedName>
        <fullName evidence="4">K Homology domain-containing protein</fullName>
    </recommendedName>
</protein>
<dbReference type="Pfam" id="PF00013">
    <property type="entry name" value="KH_1"/>
    <property type="match status" value="2"/>
</dbReference>
<feature type="region of interest" description="Disordered" evidence="3">
    <location>
        <begin position="1"/>
        <end position="206"/>
    </location>
</feature>
<dbReference type="PROSITE" id="PS50084">
    <property type="entry name" value="KH_TYPE_1"/>
    <property type="match status" value="2"/>
</dbReference>
<keyword evidence="2" id="KW-0694">RNA-binding</keyword>
<name>A0A7S1S5D4_ALECA</name>
<evidence type="ECO:0000256" key="2">
    <source>
        <dbReference type="PROSITE-ProRule" id="PRU00117"/>
    </source>
</evidence>
<feature type="compositionally biased region" description="Basic and acidic residues" evidence="3">
    <location>
        <begin position="9"/>
        <end position="83"/>
    </location>
</feature>
<sequence length="387" mass="42336">MPPKGWKKKKEEGEQLKLQQEQEGKSKDEKEPKAKDAKEHKSKEGKEGKVKEPKEPKAKDGKKEGKEAKSKDAKAPKDPKDAASTEAAASAPAKEEKEKKDKKDKDRRGSRSASRSRSRSRRRDRKESRSASPPPKKKKDKDRKKDKEKDKKEKNKEKDRDREKEDKGSRHRSPDAAASRSRSGSRARRKDRSAEPARPEGDDAAAGAQVPDWLTDLVQTPAAPAAGAVPRPQRREVMVPQQFVARLIGRGGETIMGICNATGADVKIRQETKEMGYSLAVITGPPDAMEKADIMVRQKLGLSSTGVATKEVPIPAEIVGSIIGPNGATLAEIRAMAGGMPVEVRPPDIAGMPHRAILGPGQQEQLLIVEHLLTGKMAEAAMQRLPL</sequence>
<gene>
    <name evidence="5" type="ORF">ACAT0790_LOCUS61989</name>
</gene>
<dbReference type="InterPro" id="IPR036612">
    <property type="entry name" value="KH_dom_type_1_sf"/>
</dbReference>
<dbReference type="SMART" id="SM00322">
    <property type="entry name" value="KH"/>
    <property type="match status" value="2"/>
</dbReference>
<feature type="domain" description="K Homology" evidence="4">
    <location>
        <begin position="306"/>
        <end position="378"/>
    </location>
</feature>
<feature type="domain" description="K Homology" evidence="4">
    <location>
        <begin position="231"/>
        <end position="301"/>
    </location>
</feature>
<feature type="compositionally biased region" description="Basic and acidic residues" evidence="3">
    <location>
        <begin position="143"/>
        <end position="174"/>
    </location>
</feature>